<reference evidence="7 8" key="1">
    <citation type="submission" date="2019-03" db="EMBL/GenBank/DDBJ databases">
        <title>Genomic Encyclopedia of Type Strains, Phase IV (KMG-IV): sequencing the most valuable type-strain genomes for metagenomic binning, comparative biology and taxonomic classification.</title>
        <authorList>
            <person name="Goeker M."/>
        </authorList>
    </citation>
    <scope>NUCLEOTIDE SEQUENCE [LARGE SCALE GENOMIC DNA]</scope>
    <source>
        <strain evidence="7 8">DSM 13054</strain>
    </source>
</reference>
<dbReference type="SMART" id="SM00091">
    <property type="entry name" value="PAS"/>
    <property type="match status" value="2"/>
</dbReference>
<comment type="caution">
    <text evidence="7">The sequence shown here is derived from an EMBL/GenBank/DDBJ whole genome shotgun (WGS) entry which is preliminary data.</text>
</comment>
<dbReference type="PROSITE" id="PS50113">
    <property type="entry name" value="PAC"/>
    <property type="match status" value="2"/>
</dbReference>
<accession>A0A4V2S636</accession>
<dbReference type="PANTHER" id="PTHR44757:SF2">
    <property type="entry name" value="BIOFILM ARCHITECTURE MAINTENANCE PROTEIN MBAA"/>
    <property type="match status" value="1"/>
</dbReference>
<dbReference type="SUPFAM" id="SSF55785">
    <property type="entry name" value="PYP-like sensor domain (PAS domain)"/>
    <property type="match status" value="2"/>
</dbReference>
<dbReference type="InterPro" id="IPR000014">
    <property type="entry name" value="PAS"/>
</dbReference>
<evidence type="ECO:0000259" key="4">
    <source>
        <dbReference type="PROSITE" id="PS50113"/>
    </source>
</evidence>
<feature type="domain" description="PAS" evidence="3">
    <location>
        <begin position="203"/>
        <end position="275"/>
    </location>
</feature>
<dbReference type="SMART" id="SM00267">
    <property type="entry name" value="GGDEF"/>
    <property type="match status" value="1"/>
</dbReference>
<dbReference type="PROSITE" id="PS50883">
    <property type="entry name" value="EAL"/>
    <property type="match status" value="1"/>
</dbReference>
<dbReference type="InterPro" id="IPR000160">
    <property type="entry name" value="GGDEF_dom"/>
</dbReference>
<feature type="domain" description="EAL" evidence="5">
    <location>
        <begin position="505"/>
        <end position="758"/>
    </location>
</feature>
<dbReference type="Pfam" id="PF00989">
    <property type="entry name" value="PAS"/>
    <property type="match status" value="1"/>
</dbReference>
<dbReference type="CDD" id="cd01949">
    <property type="entry name" value="GGDEF"/>
    <property type="match status" value="1"/>
</dbReference>
<dbReference type="Gene3D" id="3.30.450.20">
    <property type="entry name" value="PAS domain"/>
    <property type="match status" value="2"/>
</dbReference>
<dbReference type="CDD" id="cd00130">
    <property type="entry name" value="PAS"/>
    <property type="match status" value="2"/>
</dbReference>
<evidence type="ECO:0000313" key="7">
    <source>
        <dbReference type="EMBL" id="TCO54550.1"/>
    </source>
</evidence>
<evidence type="ECO:0000259" key="3">
    <source>
        <dbReference type="PROSITE" id="PS50112"/>
    </source>
</evidence>
<dbReference type="SUPFAM" id="SSF55073">
    <property type="entry name" value="Nucleotide cyclase"/>
    <property type="match status" value="1"/>
</dbReference>
<dbReference type="NCBIfam" id="TIGR00229">
    <property type="entry name" value="sensory_box"/>
    <property type="match status" value="2"/>
</dbReference>
<dbReference type="Pfam" id="PF08447">
    <property type="entry name" value="PAS_3"/>
    <property type="match status" value="1"/>
</dbReference>
<dbReference type="Pfam" id="PF00990">
    <property type="entry name" value="GGDEF"/>
    <property type="match status" value="1"/>
</dbReference>
<evidence type="ECO:0000313" key="8">
    <source>
        <dbReference type="Proteomes" id="UP000294886"/>
    </source>
</evidence>
<evidence type="ECO:0000259" key="6">
    <source>
        <dbReference type="PROSITE" id="PS50887"/>
    </source>
</evidence>
<dbReference type="Gene3D" id="3.20.20.450">
    <property type="entry name" value="EAL domain"/>
    <property type="match status" value="1"/>
</dbReference>
<dbReference type="NCBIfam" id="TIGR00254">
    <property type="entry name" value="GGDEF"/>
    <property type="match status" value="1"/>
</dbReference>
<evidence type="ECO:0000256" key="1">
    <source>
        <dbReference type="SAM" id="Coils"/>
    </source>
</evidence>
<dbReference type="FunFam" id="3.30.70.270:FF:000001">
    <property type="entry name" value="Diguanylate cyclase domain protein"/>
    <property type="match status" value="1"/>
</dbReference>
<dbReference type="InterPro" id="IPR043128">
    <property type="entry name" value="Rev_trsase/Diguanyl_cyclase"/>
</dbReference>
<dbReference type="AlphaFoldDB" id="A0A4V2S636"/>
<dbReference type="SUPFAM" id="SSF141868">
    <property type="entry name" value="EAL domain-like"/>
    <property type="match status" value="1"/>
</dbReference>
<dbReference type="EMBL" id="SLWU01000049">
    <property type="protein sequence ID" value="TCO54550.1"/>
    <property type="molecule type" value="Genomic_DNA"/>
</dbReference>
<dbReference type="InterPro" id="IPR001633">
    <property type="entry name" value="EAL_dom"/>
</dbReference>
<dbReference type="InterPro" id="IPR001610">
    <property type="entry name" value="PAC"/>
</dbReference>
<dbReference type="SMART" id="SM00086">
    <property type="entry name" value="PAC"/>
    <property type="match status" value="2"/>
</dbReference>
<dbReference type="GO" id="GO:0006355">
    <property type="term" value="P:regulation of DNA-templated transcription"/>
    <property type="evidence" value="ECO:0007669"/>
    <property type="project" value="InterPro"/>
</dbReference>
<dbReference type="CDD" id="cd01948">
    <property type="entry name" value="EAL"/>
    <property type="match status" value="1"/>
</dbReference>
<dbReference type="SMART" id="SM00052">
    <property type="entry name" value="EAL"/>
    <property type="match status" value="1"/>
</dbReference>
<feature type="domain" description="PAC" evidence="4">
    <location>
        <begin position="279"/>
        <end position="331"/>
    </location>
</feature>
<sequence length="793" mass="92326">MIEKMPSERKNKSFIEESKKSIAYLQKKEEFLSRIFENEQMLIVVWALDGRVVWFNRYTHAVIGIAVEEQTERIDISSIIPRDMISRIKENLDDTEDRGIHYKCENPMVLKDGRQIYIMWHNSIICDDEGNRYIVSTGIDITDLKNAERRLEEANSNLLALNEELMAQQEELSAMNEKLMAREEELRQNLIEIKRQQDELKRSEERYRLVVEGASDGLWDWDLITDTAYISERWKDIIGLDKEVVNNYYETWIKFIHPRDIKIVINNLRNHLEKKTPFYLCEYRIKTKDGRYIWVLSRGKALWDEEGRAIRMAGSHTDITERKQMESELKYMAFYDPLTGLPRREVFMDRLKIAMADAKRNGKKLAVFFVDLDNFKTINDSLGHHIGDRLLKKVARKLKACLRESDTVSRVGGDKFVILLPDIINIDDTNKVANRILELFNQPIKFNNYELYVTVSIGIAIYPDHGKNERAIVKNADIAMYKAKRDGKNSFQYFDNITRKEVEIVSTIRRDLRFALEKGQFFLHYQPIVDARTGKVVSMEALLRWQHPKKGLISPIHFIPIAEETRQIISIGEWVLRTACKQMKEWLNMGYYGFSVSVNVSVHQLQQPDFAKVVFDILNEIELEPRFLELKITETVLIEAMDTVVRNLYRLKEMGVKIIIDDFGTENSSFKYLQKFTVDGLKIDRSFVSEIKVEVNKAIVDAITFLGHRMKLGVTAEGVETKEQLDCLVESGCDKVQGYYFSKPLPPDEAIRMVQKESNYFIFSPSTQKCCKKVDGTKKHSGKDKTLGKSENT</sequence>
<dbReference type="PANTHER" id="PTHR44757">
    <property type="entry name" value="DIGUANYLATE CYCLASE DGCP"/>
    <property type="match status" value="1"/>
</dbReference>
<dbReference type="Pfam" id="PF00563">
    <property type="entry name" value="EAL"/>
    <property type="match status" value="1"/>
</dbReference>
<dbReference type="InterPro" id="IPR013767">
    <property type="entry name" value="PAS_fold"/>
</dbReference>
<protein>
    <submittedName>
        <fullName evidence="7">PAS domain S-box-containing protein/diguanylate cyclase (GGDEF)-like protein</fullName>
    </submittedName>
</protein>
<organism evidence="7 8">
    <name type="scientific">Caldanaerobacter subterraneus</name>
    <dbReference type="NCBI Taxonomy" id="911092"/>
    <lineage>
        <taxon>Bacteria</taxon>
        <taxon>Bacillati</taxon>
        <taxon>Bacillota</taxon>
        <taxon>Clostridia</taxon>
        <taxon>Thermoanaerobacterales</taxon>
        <taxon>Thermoanaerobacteraceae</taxon>
        <taxon>Caldanaerobacter</taxon>
    </lineage>
</organism>
<dbReference type="InterPro" id="IPR035965">
    <property type="entry name" value="PAS-like_dom_sf"/>
</dbReference>
<dbReference type="Proteomes" id="UP000294886">
    <property type="component" value="Unassembled WGS sequence"/>
</dbReference>
<feature type="domain" description="GGDEF" evidence="6">
    <location>
        <begin position="363"/>
        <end position="496"/>
    </location>
</feature>
<dbReference type="RefSeq" id="WP_132040860.1">
    <property type="nucleotide sequence ID" value="NZ_SLWU01000049.1"/>
</dbReference>
<dbReference type="InterPro" id="IPR000700">
    <property type="entry name" value="PAS-assoc_C"/>
</dbReference>
<feature type="domain" description="PAS" evidence="3">
    <location>
        <begin position="28"/>
        <end position="99"/>
    </location>
</feature>
<feature type="coiled-coil region" evidence="1">
    <location>
        <begin position="141"/>
        <end position="206"/>
    </location>
</feature>
<proteinExistence type="predicted"/>
<dbReference type="PROSITE" id="PS50112">
    <property type="entry name" value="PAS"/>
    <property type="match status" value="2"/>
</dbReference>
<dbReference type="InterPro" id="IPR035919">
    <property type="entry name" value="EAL_sf"/>
</dbReference>
<dbReference type="InterPro" id="IPR052155">
    <property type="entry name" value="Biofilm_reg_signaling"/>
</dbReference>
<feature type="region of interest" description="Disordered" evidence="2">
    <location>
        <begin position="774"/>
        <end position="793"/>
    </location>
</feature>
<dbReference type="InterPro" id="IPR029787">
    <property type="entry name" value="Nucleotide_cyclase"/>
</dbReference>
<evidence type="ECO:0000256" key="2">
    <source>
        <dbReference type="SAM" id="MobiDB-lite"/>
    </source>
</evidence>
<feature type="domain" description="PAC" evidence="4">
    <location>
        <begin position="102"/>
        <end position="153"/>
    </location>
</feature>
<dbReference type="Gene3D" id="3.30.70.270">
    <property type="match status" value="1"/>
</dbReference>
<keyword evidence="1" id="KW-0175">Coiled coil</keyword>
<evidence type="ECO:0000259" key="5">
    <source>
        <dbReference type="PROSITE" id="PS50883"/>
    </source>
</evidence>
<gene>
    <name evidence="7" type="ORF">EV203_1492</name>
</gene>
<name>A0A4V2S636_9THEO</name>
<dbReference type="PROSITE" id="PS50887">
    <property type="entry name" value="GGDEF"/>
    <property type="match status" value="1"/>
</dbReference>
<dbReference type="InterPro" id="IPR013655">
    <property type="entry name" value="PAS_fold_3"/>
</dbReference>